<accession>A0AAW8S0F4</accession>
<dbReference type="EMBL" id="JARPWH010000089">
    <property type="protein sequence ID" value="MDT2404237.1"/>
    <property type="molecule type" value="Genomic_DNA"/>
</dbReference>
<keyword evidence="1" id="KW-1133">Transmembrane helix</keyword>
<keyword evidence="1" id="KW-0812">Transmembrane</keyword>
<proteinExistence type="predicted"/>
<organism evidence="2 3">
    <name type="scientific">Enterococcus avium</name>
    <name type="common">Streptococcus avium</name>
    <dbReference type="NCBI Taxonomy" id="33945"/>
    <lineage>
        <taxon>Bacteria</taxon>
        <taxon>Bacillati</taxon>
        <taxon>Bacillota</taxon>
        <taxon>Bacilli</taxon>
        <taxon>Lactobacillales</taxon>
        <taxon>Enterococcaceae</taxon>
        <taxon>Enterococcus</taxon>
    </lineage>
</organism>
<dbReference type="RefSeq" id="WP_048718366.1">
    <property type="nucleotide sequence ID" value="NZ_JADPDV010000080.1"/>
</dbReference>
<feature type="transmembrane region" description="Helical" evidence="1">
    <location>
        <begin position="7"/>
        <end position="27"/>
    </location>
</feature>
<feature type="transmembrane region" description="Helical" evidence="1">
    <location>
        <begin position="39"/>
        <end position="57"/>
    </location>
</feature>
<gene>
    <name evidence="2" type="ORF">P7D43_17860</name>
</gene>
<keyword evidence="1" id="KW-0472">Membrane</keyword>
<dbReference type="AlphaFoldDB" id="A0AAW8S0F4"/>
<reference evidence="2" key="1">
    <citation type="submission" date="2023-03" db="EMBL/GenBank/DDBJ databases">
        <authorList>
            <person name="Shen W."/>
            <person name="Cai J."/>
        </authorList>
    </citation>
    <scope>NUCLEOTIDE SEQUENCE</scope>
    <source>
        <strain evidence="2">P33-2</strain>
    </source>
</reference>
<comment type="caution">
    <text evidence="2">The sequence shown here is derived from an EMBL/GenBank/DDBJ whole genome shotgun (WGS) entry which is preliminary data.</text>
</comment>
<sequence>MIAVEPGIMTGFFFWWFKNLAIVGNYLNEKEENFSLGWMYTWSLFICILGAMSETSFNRSARKKMVS</sequence>
<dbReference type="Proteomes" id="UP001260773">
    <property type="component" value="Unassembled WGS sequence"/>
</dbReference>
<name>A0AAW8S0F4_ENTAV</name>
<evidence type="ECO:0000256" key="1">
    <source>
        <dbReference type="SAM" id="Phobius"/>
    </source>
</evidence>
<evidence type="ECO:0000313" key="2">
    <source>
        <dbReference type="EMBL" id="MDT2404237.1"/>
    </source>
</evidence>
<protein>
    <submittedName>
        <fullName evidence="2">Uncharacterized protein</fullName>
    </submittedName>
</protein>
<evidence type="ECO:0000313" key="3">
    <source>
        <dbReference type="Proteomes" id="UP001260773"/>
    </source>
</evidence>